<protein>
    <submittedName>
        <fullName evidence="1">Uncharacterized protein</fullName>
    </submittedName>
</protein>
<keyword evidence="2" id="KW-1185">Reference proteome</keyword>
<proteinExistence type="predicted"/>
<name>A0ABV5RPD8_9ACTN</name>
<evidence type="ECO:0000313" key="1">
    <source>
        <dbReference type="EMBL" id="MFB9579732.1"/>
    </source>
</evidence>
<comment type="caution">
    <text evidence="1">The sequence shown here is derived from an EMBL/GenBank/DDBJ whole genome shotgun (WGS) entry which is preliminary data.</text>
</comment>
<dbReference type="Proteomes" id="UP001589710">
    <property type="component" value="Unassembled WGS sequence"/>
</dbReference>
<evidence type="ECO:0000313" key="2">
    <source>
        <dbReference type="Proteomes" id="UP001589710"/>
    </source>
</evidence>
<sequence length="40" mass="3799">MGGFLVGGGDVENHEAGLVDVLGVHLHADSDTAIAPGGGG</sequence>
<reference evidence="1 2" key="1">
    <citation type="submission" date="2024-09" db="EMBL/GenBank/DDBJ databases">
        <authorList>
            <person name="Sun Q."/>
            <person name="Mori K."/>
        </authorList>
    </citation>
    <scope>NUCLEOTIDE SEQUENCE [LARGE SCALE GENOMIC DNA]</scope>
    <source>
        <strain evidence="1 2">JCM 3331</strain>
    </source>
</reference>
<dbReference type="RefSeq" id="WP_345512036.1">
    <property type="nucleotide sequence ID" value="NZ_BAAAXD010000013.1"/>
</dbReference>
<accession>A0ABV5RPD8</accession>
<dbReference type="EMBL" id="JBHMCG010000230">
    <property type="protein sequence ID" value="MFB9579732.1"/>
    <property type="molecule type" value="Genomic_DNA"/>
</dbReference>
<gene>
    <name evidence="1" type="ORF">ACFFTL_47695</name>
</gene>
<organism evidence="1 2">
    <name type="scientific">Streptomyces yanii</name>
    <dbReference type="NCBI Taxonomy" id="78510"/>
    <lineage>
        <taxon>Bacteria</taxon>
        <taxon>Bacillati</taxon>
        <taxon>Actinomycetota</taxon>
        <taxon>Actinomycetes</taxon>
        <taxon>Kitasatosporales</taxon>
        <taxon>Streptomycetaceae</taxon>
        <taxon>Streptomyces</taxon>
    </lineage>
</organism>